<feature type="domain" description="DUF3592" evidence="2">
    <location>
        <begin position="256"/>
        <end position="338"/>
    </location>
</feature>
<protein>
    <recommendedName>
        <fullName evidence="2">DUF3592 domain-containing protein</fullName>
    </recommendedName>
</protein>
<organism evidence="3 4">
    <name type="scientific">Pseudochryseolinea flava</name>
    <dbReference type="NCBI Taxonomy" id="2059302"/>
    <lineage>
        <taxon>Bacteria</taxon>
        <taxon>Pseudomonadati</taxon>
        <taxon>Bacteroidota</taxon>
        <taxon>Cytophagia</taxon>
        <taxon>Cytophagales</taxon>
        <taxon>Fulvivirgaceae</taxon>
        <taxon>Pseudochryseolinea</taxon>
    </lineage>
</organism>
<feature type="transmembrane region" description="Helical" evidence="1">
    <location>
        <begin position="373"/>
        <end position="390"/>
    </location>
</feature>
<keyword evidence="1" id="KW-0472">Membrane</keyword>
<comment type="caution">
    <text evidence="3">The sequence shown here is derived from an EMBL/GenBank/DDBJ whole genome shotgun (WGS) entry which is preliminary data.</text>
</comment>
<proteinExistence type="predicted"/>
<dbReference type="OrthoDB" id="1340846at2"/>
<gene>
    <name evidence="3" type="ORF">DQQ10_06780</name>
</gene>
<dbReference type="InterPro" id="IPR021994">
    <property type="entry name" value="DUF3592"/>
</dbReference>
<accession>A0A364Y7K3</accession>
<reference evidence="3 4" key="1">
    <citation type="submission" date="2018-06" db="EMBL/GenBank/DDBJ databases">
        <title>Chryseolinea flavus sp. nov., a member of the phylum Bacteroidetes isolated from soil.</title>
        <authorList>
            <person name="Li Y."/>
            <person name="Wang J."/>
        </authorList>
    </citation>
    <scope>NUCLEOTIDE SEQUENCE [LARGE SCALE GENOMIC DNA]</scope>
    <source>
        <strain evidence="3 4">SDU1-6</strain>
    </source>
</reference>
<evidence type="ECO:0000313" key="3">
    <source>
        <dbReference type="EMBL" id="RAW02241.1"/>
    </source>
</evidence>
<name>A0A364Y7K3_9BACT</name>
<keyword evidence="1" id="KW-1133">Transmembrane helix</keyword>
<feature type="transmembrane region" description="Helical" evidence="1">
    <location>
        <begin position="216"/>
        <end position="244"/>
    </location>
</feature>
<dbReference type="Proteomes" id="UP000251889">
    <property type="component" value="Unassembled WGS sequence"/>
</dbReference>
<evidence type="ECO:0000259" key="2">
    <source>
        <dbReference type="Pfam" id="PF12158"/>
    </source>
</evidence>
<evidence type="ECO:0000256" key="1">
    <source>
        <dbReference type="SAM" id="Phobius"/>
    </source>
</evidence>
<feature type="transmembrane region" description="Helical" evidence="1">
    <location>
        <begin position="57"/>
        <end position="75"/>
    </location>
</feature>
<dbReference type="EMBL" id="QMFY01000002">
    <property type="protein sequence ID" value="RAW02241.1"/>
    <property type="molecule type" value="Genomic_DNA"/>
</dbReference>
<sequence>MDVIEMYRNSHVKSMENFRANIALIPKPTTSEKVIGILLVVIMFVPFAIGVSTGNMALLASLPIGVFLLFVFNLFKKGKFTPKNWVQKDSFVEFRLQGVGILSGGNRMDFLWNDIEVVQLLVDAYDGETKQDGEDTKRLNGSENKIVFHANQVKYEFNFYLENAERKDALKKFLWHNSFESKHVPITIDEHVGALGVAPIELVEEESQEKKPVSKWAIGCGVLFFTPFVAVGLGTLGLVCYQFFQVMQANNWQSVRAEVLSIEMVSSEDSESTSYKIQMEYKYGVHGESYVGERVSFNVGMNNVEHYYELFDKLNRAKVITVFVNPDKPGESVVYKGVTNAMIGILIFSLMWNSLIAAFILPMLFKRVQMKQVLIVVFVVWGVGIVKFVAHVGDIYIADGVTVLEQRDVTE</sequence>
<keyword evidence="4" id="KW-1185">Reference proteome</keyword>
<feature type="transmembrane region" description="Helical" evidence="1">
    <location>
        <begin position="341"/>
        <end position="361"/>
    </location>
</feature>
<feature type="transmembrane region" description="Helical" evidence="1">
    <location>
        <begin position="34"/>
        <end position="51"/>
    </location>
</feature>
<dbReference type="Pfam" id="PF12158">
    <property type="entry name" value="DUF3592"/>
    <property type="match status" value="1"/>
</dbReference>
<dbReference type="AlphaFoldDB" id="A0A364Y7K3"/>
<keyword evidence="1" id="KW-0812">Transmembrane</keyword>
<evidence type="ECO:0000313" key="4">
    <source>
        <dbReference type="Proteomes" id="UP000251889"/>
    </source>
</evidence>